<keyword evidence="7" id="KW-1185">Reference proteome</keyword>
<comment type="cofactor">
    <cofactor evidence="1">
        <name>FAD</name>
        <dbReference type="ChEBI" id="CHEBI:57692"/>
    </cofactor>
</comment>
<evidence type="ECO:0000256" key="3">
    <source>
        <dbReference type="ARBA" id="ARBA00022827"/>
    </source>
</evidence>
<dbReference type="Pfam" id="PF00890">
    <property type="entry name" value="FAD_binding_2"/>
    <property type="match status" value="1"/>
</dbReference>
<evidence type="ECO:0000256" key="1">
    <source>
        <dbReference type="ARBA" id="ARBA00001974"/>
    </source>
</evidence>
<proteinExistence type="predicted"/>
<accession>A0ABW4FBS8</accession>
<evidence type="ECO:0000313" key="6">
    <source>
        <dbReference type="EMBL" id="MFD1524520.1"/>
    </source>
</evidence>
<evidence type="ECO:0000256" key="2">
    <source>
        <dbReference type="ARBA" id="ARBA00022630"/>
    </source>
</evidence>
<dbReference type="SUPFAM" id="SSF56425">
    <property type="entry name" value="Succinate dehydrogenase/fumarate reductase flavoprotein, catalytic domain"/>
    <property type="match status" value="1"/>
</dbReference>
<gene>
    <name evidence="6" type="ORF">ACFSJD_44050</name>
</gene>
<evidence type="ECO:0000313" key="7">
    <source>
        <dbReference type="Proteomes" id="UP001597114"/>
    </source>
</evidence>
<reference evidence="7" key="1">
    <citation type="journal article" date="2019" name="Int. J. Syst. Evol. Microbiol.">
        <title>The Global Catalogue of Microorganisms (GCM) 10K type strain sequencing project: providing services to taxonomists for standard genome sequencing and annotation.</title>
        <authorList>
            <consortium name="The Broad Institute Genomics Platform"/>
            <consortium name="The Broad Institute Genome Sequencing Center for Infectious Disease"/>
            <person name="Wu L."/>
            <person name="Ma J."/>
        </authorList>
    </citation>
    <scope>NUCLEOTIDE SEQUENCE [LARGE SCALE GENOMIC DNA]</scope>
    <source>
        <strain evidence="7">CCM 7043</strain>
    </source>
</reference>
<name>A0ABW4FBS8_9PSEU</name>
<keyword evidence="3" id="KW-0274">FAD</keyword>
<dbReference type="PANTHER" id="PTHR43400">
    <property type="entry name" value="FUMARATE REDUCTASE"/>
    <property type="match status" value="1"/>
</dbReference>
<dbReference type="PANTHER" id="PTHR43400:SF10">
    <property type="entry name" value="3-OXOSTEROID 1-DEHYDROGENASE"/>
    <property type="match status" value="1"/>
</dbReference>
<feature type="domain" description="FAD-dependent oxidoreductase 2 FAD-binding" evidence="5">
    <location>
        <begin position="4"/>
        <end position="422"/>
    </location>
</feature>
<dbReference type="InterPro" id="IPR036188">
    <property type="entry name" value="FAD/NAD-bd_sf"/>
</dbReference>
<dbReference type="Gene3D" id="3.50.50.60">
    <property type="entry name" value="FAD/NAD(P)-binding domain"/>
    <property type="match status" value="1"/>
</dbReference>
<dbReference type="EMBL" id="JBHUCO010000084">
    <property type="protein sequence ID" value="MFD1524520.1"/>
    <property type="molecule type" value="Genomic_DNA"/>
</dbReference>
<organism evidence="6 7">
    <name type="scientific">Pseudonocardia yunnanensis</name>
    <dbReference type="NCBI Taxonomy" id="58107"/>
    <lineage>
        <taxon>Bacteria</taxon>
        <taxon>Bacillati</taxon>
        <taxon>Actinomycetota</taxon>
        <taxon>Actinomycetes</taxon>
        <taxon>Pseudonocardiales</taxon>
        <taxon>Pseudonocardiaceae</taxon>
        <taxon>Pseudonocardia</taxon>
    </lineage>
</organism>
<keyword evidence="4" id="KW-0560">Oxidoreductase</keyword>
<protein>
    <submittedName>
        <fullName evidence="6">FAD-binding protein</fullName>
    </submittedName>
</protein>
<dbReference type="InterPro" id="IPR027477">
    <property type="entry name" value="Succ_DH/fumarate_Rdtase_cat_sf"/>
</dbReference>
<keyword evidence="2" id="KW-0285">Flavoprotein</keyword>
<dbReference type="Gene3D" id="3.90.700.10">
    <property type="entry name" value="Succinate dehydrogenase/fumarate reductase flavoprotein, catalytic domain"/>
    <property type="match status" value="1"/>
</dbReference>
<dbReference type="Proteomes" id="UP001597114">
    <property type="component" value="Unassembled WGS sequence"/>
</dbReference>
<dbReference type="InterPro" id="IPR050315">
    <property type="entry name" value="FAD-oxidoreductase_2"/>
</dbReference>
<dbReference type="RefSeq" id="WP_344724166.1">
    <property type="nucleotide sequence ID" value="NZ_BAAAUS010000024.1"/>
</dbReference>
<evidence type="ECO:0000256" key="4">
    <source>
        <dbReference type="ARBA" id="ARBA00023002"/>
    </source>
</evidence>
<dbReference type="SUPFAM" id="SSF51905">
    <property type="entry name" value="FAD/NAD(P)-binding domain"/>
    <property type="match status" value="1"/>
</dbReference>
<comment type="caution">
    <text evidence="6">The sequence shown here is derived from an EMBL/GenBank/DDBJ whole genome shotgun (WGS) entry which is preliminary data.</text>
</comment>
<evidence type="ECO:0000259" key="5">
    <source>
        <dbReference type="Pfam" id="PF00890"/>
    </source>
</evidence>
<dbReference type="InterPro" id="IPR003953">
    <property type="entry name" value="FAD-dep_OxRdtase_2_FAD-bd"/>
</dbReference>
<sequence>MDVDLVVAGAGGGLAGALRTAQLGMDVLVVEADEHHLRGNNTSMSTAMIPGAGSRFQRAAGIEDSPEGFLGDIAAKTGGQADPRVATALATVSAQLVEWLADHVGMPIELAGDVDYPGHSARRMHTLPGRHGSVLLQCLTDAVRAHDRIDLLAPARLVGVGADGAGSRSAVVEYPDGRREEISARAVLLATNGFGADRELVRTHLPEIAGVDYHGSEQSRGDALRIGESLGAATGCLDAYQGHAAVSAAARTLVTWTTVMQGGLVVDGEGRRFGDETVGYSEYAALLAAQPGGYGWIVLDERINELCRSFTDFRDVVDSGAVRTADTLGELAERTGMSAPILAAEVAAMAAVAKGEASDPHGRTHVAAPLAPPYQAIEVVPALFHTQGGLLVDEHGRVLDTAGAPLAGLYASGGAAVGMSGHGAAGYLAGNGLLPALGFAYLAADHLATTA</sequence>